<dbReference type="GO" id="GO:0005886">
    <property type="term" value="C:plasma membrane"/>
    <property type="evidence" value="ECO:0007669"/>
    <property type="project" value="UniProtKB-SubCell"/>
</dbReference>
<evidence type="ECO:0000256" key="6">
    <source>
        <dbReference type="ARBA" id="ARBA00023136"/>
    </source>
</evidence>
<dbReference type="PANTHER" id="PTHR30558">
    <property type="entry name" value="EXBD MEMBRANE COMPONENT OF PMF-DRIVEN MACROMOLECULE IMPORT SYSTEM"/>
    <property type="match status" value="1"/>
</dbReference>
<accession>Q1K0M9</accession>
<reference evidence="8" key="2">
    <citation type="submission" date="2006-05" db="EMBL/GenBank/DDBJ databases">
        <title>Sequencing of the draft genome and assembly of Desulfuromonas acetoxidans DSM 684.</title>
        <authorList>
            <consortium name="US DOE Joint Genome Institute (JGI-PGF)"/>
            <person name="Copeland A."/>
            <person name="Lucas S."/>
            <person name="Lapidus A."/>
            <person name="Barry K."/>
            <person name="Detter J.C."/>
            <person name="Glavina del Rio T."/>
            <person name="Hammon N."/>
            <person name="Israni S."/>
            <person name="Dalin E."/>
            <person name="Tice H."/>
            <person name="Bruce D."/>
            <person name="Pitluck S."/>
            <person name="Richardson P."/>
        </authorList>
    </citation>
    <scope>NUCLEOTIDE SEQUENCE [LARGE SCALE GENOMIC DNA]</scope>
    <source>
        <strain evidence="8">DSM 684</strain>
    </source>
</reference>
<protein>
    <submittedName>
        <fullName evidence="8">Biopolymer transport protein ExbD/TolR</fullName>
    </submittedName>
</protein>
<dbReference type="Gene3D" id="3.30.420.270">
    <property type="match status" value="1"/>
</dbReference>
<keyword evidence="5" id="KW-1133">Transmembrane helix</keyword>
<evidence type="ECO:0000256" key="1">
    <source>
        <dbReference type="ARBA" id="ARBA00004162"/>
    </source>
</evidence>
<dbReference type="RefSeq" id="WP_005999682.1">
    <property type="nucleotide sequence ID" value="NZ_AAEW02000007.1"/>
</dbReference>
<organism evidence="8 9">
    <name type="scientific">Desulfuromonas acetoxidans (strain DSM 684 / 11070)</name>
    <dbReference type="NCBI Taxonomy" id="281689"/>
    <lineage>
        <taxon>Bacteria</taxon>
        <taxon>Pseudomonadati</taxon>
        <taxon>Thermodesulfobacteriota</taxon>
        <taxon>Desulfuromonadia</taxon>
        <taxon>Desulfuromonadales</taxon>
        <taxon>Desulfuromonadaceae</taxon>
        <taxon>Desulfuromonas</taxon>
    </lineage>
</organism>
<comment type="similarity">
    <text evidence="2 7">Belongs to the ExbD/TolR family.</text>
</comment>
<evidence type="ECO:0000313" key="8">
    <source>
        <dbReference type="EMBL" id="EAT15912.1"/>
    </source>
</evidence>
<keyword evidence="4 7" id="KW-0812">Transmembrane</keyword>
<comment type="caution">
    <text evidence="8">The sequence shown here is derived from an EMBL/GenBank/DDBJ whole genome shotgun (WGS) entry which is preliminary data.</text>
</comment>
<gene>
    <name evidence="8" type="ORF">Dace_2212</name>
</gene>
<name>Q1K0M9_DESA6</name>
<evidence type="ECO:0000256" key="2">
    <source>
        <dbReference type="ARBA" id="ARBA00005811"/>
    </source>
</evidence>
<keyword evidence="7" id="KW-0653">Protein transport</keyword>
<evidence type="ECO:0000256" key="7">
    <source>
        <dbReference type="RuleBase" id="RU003879"/>
    </source>
</evidence>
<evidence type="ECO:0000256" key="4">
    <source>
        <dbReference type="ARBA" id="ARBA00022692"/>
    </source>
</evidence>
<sequence length="137" mass="15339">MAFKRKERDEVRVELTSMVDVVFLLLIFFMISTTFVDSTGIDINLPQAGSQKIDKQPEEVNVYLEKSGLIHLEDRLVSMEDLRSHLAGYGDRAAETTFILLADKQAQHGKVVQLMDAAQSAGFAKLAIATEPEIKKR</sequence>
<evidence type="ECO:0000313" key="9">
    <source>
        <dbReference type="Proteomes" id="UP000005695"/>
    </source>
</evidence>
<reference evidence="8" key="1">
    <citation type="submission" date="2006-05" db="EMBL/GenBank/DDBJ databases">
        <title>Annotation of the draft genome assembly of Desulfuromonas acetoxidans DSM 684.</title>
        <authorList>
            <consortium name="US DOE Joint Genome Institute (JGI-ORNL)"/>
            <person name="Larimer F."/>
            <person name="Land M."/>
            <person name="Hauser L."/>
        </authorList>
    </citation>
    <scope>NUCLEOTIDE SEQUENCE [LARGE SCALE GENOMIC DNA]</scope>
    <source>
        <strain evidence="8">DSM 684</strain>
    </source>
</reference>
<evidence type="ECO:0000256" key="3">
    <source>
        <dbReference type="ARBA" id="ARBA00022475"/>
    </source>
</evidence>
<dbReference type="AlphaFoldDB" id="Q1K0M9"/>
<dbReference type="InterPro" id="IPR003400">
    <property type="entry name" value="ExbD"/>
</dbReference>
<dbReference type="Pfam" id="PF02472">
    <property type="entry name" value="ExbD"/>
    <property type="match status" value="1"/>
</dbReference>
<comment type="subcellular location">
    <subcellularLocation>
        <location evidence="1">Cell membrane</location>
        <topology evidence="1">Single-pass membrane protein</topology>
    </subcellularLocation>
    <subcellularLocation>
        <location evidence="7">Cell membrane</location>
        <topology evidence="7">Single-pass type II membrane protein</topology>
    </subcellularLocation>
</comment>
<dbReference type="PANTHER" id="PTHR30558:SF3">
    <property type="entry name" value="BIOPOLYMER TRANSPORT PROTEIN EXBD-RELATED"/>
    <property type="match status" value="1"/>
</dbReference>
<evidence type="ECO:0000256" key="5">
    <source>
        <dbReference type="ARBA" id="ARBA00022989"/>
    </source>
</evidence>
<dbReference type="GO" id="GO:0015031">
    <property type="term" value="P:protein transport"/>
    <property type="evidence" value="ECO:0007669"/>
    <property type="project" value="UniProtKB-KW"/>
</dbReference>
<keyword evidence="6" id="KW-0472">Membrane</keyword>
<proteinExistence type="inferred from homology"/>
<keyword evidence="9" id="KW-1185">Reference proteome</keyword>
<keyword evidence="7" id="KW-0813">Transport</keyword>
<dbReference type="EMBL" id="AAEW02000007">
    <property type="protein sequence ID" value="EAT15912.1"/>
    <property type="molecule type" value="Genomic_DNA"/>
</dbReference>
<dbReference type="GO" id="GO:0022857">
    <property type="term" value="F:transmembrane transporter activity"/>
    <property type="evidence" value="ECO:0007669"/>
    <property type="project" value="InterPro"/>
</dbReference>
<dbReference type="OrthoDB" id="8858387at2"/>
<dbReference type="Proteomes" id="UP000005695">
    <property type="component" value="Unassembled WGS sequence"/>
</dbReference>
<keyword evidence="3" id="KW-1003">Cell membrane</keyword>